<evidence type="ECO:0000256" key="1">
    <source>
        <dbReference type="SAM" id="Phobius"/>
    </source>
</evidence>
<dbReference type="Pfam" id="PF12679">
    <property type="entry name" value="ABC2_membrane_2"/>
    <property type="match status" value="1"/>
</dbReference>
<reference evidence="2 3" key="1">
    <citation type="submission" date="2020-12" db="EMBL/GenBank/DDBJ databases">
        <title>Whole genome sequences of gut porcine anaerobes.</title>
        <authorList>
            <person name="Kubasova T."/>
            <person name="Jahodarova E."/>
            <person name="Rychlik I."/>
        </authorList>
    </citation>
    <scope>NUCLEOTIDE SEQUENCE [LARGE SCALE GENOMIC DNA]</scope>
    <source>
        <strain evidence="2 3">An867</strain>
    </source>
</reference>
<name>A0ABS9CN10_9FIRM</name>
<feature type="transmembrane region" description="Helical" evidence="1">
    <location>
        <begin position="184"/>
        <end position="202"/>
    </location>
</feature>
<keyword evidence="3" id="KW-1185">Reference proteome</keyword>
<feature type="transmembrane region" description="Helical" evidence="1">
    <location>
        <begin position="70"/>
        <end position="92"/>
    </location>
</feature>
<keyword evidence="1" id="KW-0472">Membrane</keyword>
<feature type="transmembrane region" description="Helical" evidence="1">
    <location>
        <begin position="122"/>
        <end position="144"/>
    </location>
</feature>
<comment type="caution">
    <text evidence="2">The sequence shown here is derived from an EMBL/GenBank/DDBJ whole genome shotgun (WGS) entry which is preliminary data.</text>
</comment>
<evidence type="ECO:0000313" key="3">
    <source>
        <dbReference type="Proteomes" id="UP001299220"/>
    </source>
</evidence>
<keyword evidence="1" id="KW-1133">Transmembrane helix</keyword>
<accession>A0ABS9CN10</accession>
<dbReference type="EMBL" id="JAFBIT010000002">
    <property type="protein sequence ID" value="MCF2652242.1"/>
    <property type="molecule type" value="Genomic_DNA"/>
</dbReference>
<dbReference type="RefSeq" id="WP_235323303.1">
    <property type="nucleotide sequence ID" value="NZ_JAFBIT010000002.1"/>
</dbReference>
<proteinExistence type="predicted"/>
<feature type="transmembrane region" description="Helical" evidence="1">
    <location>
        <begin position="15"/>
        <end position="34"/>
    </location>
</feature>
<gene>
    <name evidence="2" type="ORF">JQM67_06475</name>
</gene>
<protein>
    <submittedName>
        <fullName evidence="2">ABC transporter permease subunit</fullName>
    </submittedName>
</protein>
<organism evidence="2 3">
    <name type="scientific">Anaeromassilibacillus senegalensis</name>
    <dbReference type="NCBI Taxonomy" id="1673717"/>
    <lineage>
        <taxon>Bacteria</taxon>
        <taxon>Bacillati</taxon>
        <taxon>Bacillota</taxon>
        <taxon>Clostridia</taxon>
        <taxon>Eubacteriales</taxon>
        <taxon>Acutalibacteraceae</taxon>
        <taxon>Anaeromassilibacillus</taxon>
    </lineage>
</organism>
<feature type="transmembrane region" description="Helical" evidence="1">
    <location>
        <begin position="156"/>
        <end position="177"/>
    </location>
</feature>
<evidence type="ECO:0000313" key="2">
    <source>
        <dbReference type="EMBL" id="MCF2652242.1"/>
    </source>
</evidence>
<feature type="transmembrane region" description="Helical" evidence="1">
    <location>
        <begin position="236"/>
        <end position="256"/>
    </location>
</feature>
<dbReference type="Proteomes" id="UP001299220">
    <property type="component" value="Unassembled WGS sequence"/>
</dbReference>
<sequence length="262" mass="28428">MTVFLHELRRGRTAFWVWTASISLLLLTCMVLFPEMSGQMDGVTKLFANMGGFTAAFGMDRVSFGDVMGFYAIECGNIIGLGGALYAALLGIESLSREEQGHTAEFLLTHPISRTRLVAEKLAAVLTQLLMMNALVMLLAWLSFIMIGETPAIPDFILLHLAFTAMQLEIACICFAASAFLRRGGLGIGIGAALLMYFLHILSNISEQAEFLRYVTPFAYADAASILADGRIELPLLLLGLGYAAVGAVIAFRVYLKKDIAA</sequence>
<keyword evidence="1" id="KW-0812">Transmembrane</keyword>